<reference evidence="6" key="1">
    <citation type="journal article" date="2006" name="PLoS Biol.">
        <title>Macronuclear genome sequence of the ciliate Tetrahymena thermophila, a model eukaryote.</title>
        <authorList>
            <person name="Eisen J.A."/>
            <person name="Coyne R.S."/>
            <person name="Wu M."/>
            <person name="Wu D."/>
            <person name="Thiagarajan M."/>
            <person name="Wortman J.R."/>
            <person name="Badger J.H."/>
            <person name="Ren Q."/>
            <person name="Amedeo P."/>
            <person name="Jones K.M."/>
            <person name="Tallon L.J."/>
            <person name="Delcher A.L."/>
            <person name="Salzberg S.L."/>
            <person name="Silva J.C."/>
            <person name="Haas B.J."/>
            <person name="Majoros W.H."/>
            <person name="Farzad M."/>
            <person name="Carlton J.M."/>
            <person name="Smith R.K. Jr."/>
            <person name="Garg J."/>
            <person name="Pearlman R.E."/>
            <person name="Karrer K.M."/>
            <person name="Sun L."/>
            <person name="Manning G."/>
            <person name="Elde N.C."/>
            <person name="Turkewitz A.P."/>
            <person name="Asai D.J."/>
            <person name="Wilkes D.E."/>
            <person name="Wang Y."/>
            <person name="Cai H."/>
            <person name="Collins K."/>
            <person name="Stewart B.A."/>
            <person name="Lee S.R."/>
            <person name="Wilamowska K."/>
            <person name="Weinberg Z."/>
            <person name="Ruzzo W.L."/>
            <person name="Wloga D."/>
            <person name="Gaertig J."/>
            <person name="Frankel J."/>
            <person name="Tsao C.-C."/>
            <person name="Gorovsky M.A."/>
            <person name="Keeling P.J."/>
            <person name="Waller R.F."/>
            <person name="Patron N.J."/>
            <person name="Cherry J.M."/>
            <person name="Stover N.A."/>
            <person name="Krieger C.J."/>
            <person name="del Toro C."/>
            <person name="Ryder H.F."/>
            <person name="Williamson S.C."/>
            <person name="Barbeau R.A."/>
            <person name="Hamilton E.P."/>
            <person name="Orias E."/>
        </authorList>
    </citation>
    <scope>NUCLEOTIDE SEQUENCE [LARGE SCALE GENOMIC DNA]</scope>
    <source>
        <strain evidence="6">SB210</strain>
    </source>
</reference>
<dbReference type="Gene3D" id="3.30.300.30">
    <property type="match status" value="1"/>
</dbReference>
<evidence type="ECO:0000313" key="5">
    <source>
        <dbReference type="EMBL" id="EAS04010.1"/>
    </source>
</evidence>
<organism evidence="5 6">
    <name type="scientific">Tetrahymena thermophila (strain SB210)</name>
    <dbReference type="NCBI Taxonomy" id="312017"/>
    <lineage>
        <taxon>Eukaryota</taxon>
        <taxon>Sar</taxon>
        <taxon>Alveolata</taxon>
        <taxon>Ciliophora</taxon>
        <taxon>Intramacronucleata</taxon>
        <taxon>Oligohymenophorea</taxon>
        <taxon>Hymenostomatida</taxon>
        <taxon>Tetrahymenina</taxon>
        <taxon>Tetrahymenidae</taxon>
        <taxon>Tetrahymena</taxon>
    </lineage>
</organism>
<dbReference type="PANTHER" id="PTHR43347:SF3">
    <property type="entry name" value="ACYL-COA SYNTHETASE SHORT-CHAIN FAMILY MEMBER 3, MITOCHONDRIAL"/>
    <property type="match status" value="1"/>
</dbReference>
<dbReference type="PANTHER" id="PTHR43347">
    <property type="entry name" value="ACYL-COA SYNTHETASE"/>
    <property type="match status" value="1"/>
</dbReference>
<accession>Q247U0</accession>
<dbReference type="RefSeq" id="XP_001024255.1">
    <property type="nucleotide sequence ID" value="XM_001024255.3"/>
</dbReference>
<dbReference type="Pfam" id="PF00501">
    <property type="entry name" value="AMP-binding"/>
    <property type="match status" value="1"/>
</dbReference>
<evidence type="ECO:0000259" key="2">
    <source>
        <dbReference type="Pfam" id="PF00501"/>
    </source>
</evidence>
<sequence length="691" mass="78586">MNIGQYNKLYNESVQEKSKEQFWQKAAENLHWFKKPSKILDKSQPPFYRWYSDGEINICYNAIDRHQAQHGNKTALIWESPSLKSSVQSETYTYKQLYENVAKLAWVLKQFGVKKGDRVIIYLPNVPEAVFSMLACSRIGAIHVVVYGGYPAKELAGRIIECQPKLIITASAGIERGDKIIYYKGIVDAALEMSGQHNLISLIVQRDIHMTSNFVLKRDYDYYTALKIAQLETECEHMNSNDPLYILFSSGENHPKGIVHDHAGTAVYCDWQMKHILDIGSNDTLFSATDVGWIVGHIFMIYGAFIKGATTILYEGRSTGTPDNIQFWRIIDKYNVKCLFTNPTSIREIRKEDPNGMNTKKFKLTSLQSVHTTGEHTDQETSEYLKKHINKNLFINNIYIQQEIGGAISANYPQSFQSFQDKPGSVTMPCPSFEVHILDNQNKKIEEANKLGKVCLKTPLPPPFMLSLFNNDEIFMKKYLGDSPGYYTTGDAGFFDEDSYLWVVGRIDDIIKTGGKKLSMSSVEQVLQSAPEIVNAAVVSKYDETLGEVPVGFVVIEKGKLIKNKQQFLSQLVDLVDVEIGSYANFKQVIIVPRLPQTRNGEILRSLLKKIINEENYKIPPSIEDESVVEEIKNAIQESEKKIQKVLSPINTKIKNFTQDIDQIESPSYKRRYSKKDSDNSFKGLTLKLMK</sequence>
<dbReference type="OMA" id="IYIMHTS"/>
<feature type="domain" description="Acetyl-coenzyme A synthetase N-terminal" evidence="4">
    <location>
        <begin position="6"/>
        <end position="62"/>
    </location>
</feature>
<proteinExistence type="inferred from homology"/>
<dbReference type="InterPro" id="IPR000873">
    <property type="entry name" value="AMP-dep_synth/lig_dom"/>
</dbReference>
<dbReference type="HOGENOM" id="CLU_000022_3_5_1"/>
<feature type="domain" description="AMP-binding enzyme C-terminal" evidence="3">
    <location>
        <begin position="523"/>
        <end position="601"/>
    </location>
</feature>
<dbReference type="EMBL" id="GG662458">
    <property type="protein sequence ID" value="EAS04010.1"/>
    <property type="molecule type" value="Genomic_DNA"/>
</dbReference>
<dbReference type="SUPFAM" id="SSF56801">
    <property type="entry name" value="Acetyl-CoA synthetase-like"/>
    <property type="match status" value="1"/>
</dbReference>
<dbReference type="Proteomes" id="UP000009168">
    <property type="component" value="Unassembled WGS sequence"/>
</dbReference>
<dbReference type="FunCoup" id="Q247U0">
    <property type="interactions" value="257"/>
</dbReference>
<protein>
    <submittedName>
        <fullName evidence="5">AMP-dependent synthetase/ligase</fullName>
    </submittedName>
</protein>
<feature type="domain" description="AMP-dependent synthetase/ligase" evidence="2">
    <location>
        <begin position="64"/>
        <end position="459"/>
    </location>
</feature>
<dbReference type="eggNOG" id="KOG1175">
    <property type="taxonomic scope" value="Eukaryota"/>
</dbReference>
<name>Q247U0_TETTS</name>
<dbReference type="Pfam" id="PF16177">
    <property type="entry name" value="ACAS_N"/>
    <property type="match status" value="1"/>
</dbReference>
<evidence type="ECO:0000259" key="4">
    <source>
        <dbReference type="Pfam" id="PF16177"/>
    </source>
</evidence>
<dbReference type="KEGG" id="tet:TTHERM_00994060"/>
<evidence type="ECO:0000313" key="6">
    <source>
        <dbReference type="Proteomes" id="UP000009168"/>
    </source>
</evidence>
<evidence type="ECO:0000256" key="1">
    <source>
        <dbReference type="ARBA" id="ARBA00006432"/>
    </source>
</evidence>
<dbReference type="OrthoDB" id="1706066at2759"/>
<evidence type="ECO:0000259" key="3">
    <source>
        <dbReference type="Pfam" id="PF13193"/>
    </source>
</evidence>
<dbReference type="InterPro" id="IPR042099">
    <property type="entry name" value="ANL_N_sf"/>
</dbReference>
<keyword evidence="6" id="KW-1185">Reference proteome</keyword>
<dbReference type="GeneID" id="7823573"/>
<dbReference type="Gene3D" id="3.40.50.12780">
    <property type="entry name" value="N-terminal domain of ligase-like"/>
    <property type="match status" value="1"/>
</dbReference>
<dbReference type="STRING" id="312017.Q247U0"/>
<dbReference type="InterPro" id="IPR032387">
    <property type="entry name" value="ACAS_N"/>
</dbReference>
<dbReference type="Pfam" id="PF13193">
    <property type="entry name" value="AMP-binding_C"/>
    <property type="match status" value="1"/>
</dbReference>
<dbReference type="InParanoid" id="Q247U0"/>
<dbReference type="AlphaFoldDB" id="Q247U0"/>
<dbReference type="InterPro" id="IPR025110">
    <property type="entry name" value="AMP-bd_C"/>
</dbReference>
<gene>
    <name evidence="5" type="ORF">TTHERM_00994060</name>
</gene>
<comment type="similarity">
    <text evidence="1">Belongs to the ATP-dependent AMP-binding enzyme family.</text>
</comment>
<dbReference type="InterPro" id="IPR045851">
    <property type="entry name" value="AMP-bd_C_sf"/>
</dbReference>
<dbReference type="GO" id="GO:0050218">
    <property type="term" value="F:propionate-CoA ligase activity"/>
    <property type="evidence" value="ECO:0007669"/>
    <property type="project" value="TreeGrafter"/>
</dbReference>